<dbReference type="RefSeq" id="XP_043135022.1">
    <property type="nucleotide sequence ID" value="XM_043277111.1"/>
</dbReference>
<reference evidence="3" key="1">
    <citation type="submission" date="2021-01" db="EMBL/GenBank/DDBJ databases">
        <authorList>
            <consortium name="Aspergillus chevalieri M1 genome sequencing consortium"/>
            <person name="Kazuki M."/>
            <person name="Futagami T."/>
        </authorList>
    </citation>
    <scope>NUCLEOTIDE SEQUENCE</scope>
    <source>
        <strain evidence="3">M1</strain>
    </source>
</reference>
<evidence type="ECO:0000313" key="4">
    <source>
        <dbReference type="Proteomes" id="UP000637239"/>
    </source>
</evidence>
<dbReference type="GeneID" id="66980859"/>
<dbReference type="InterPro" id="IPR046347">
    <property type="entry name" value="bZIP_sf"/>
</dbReference>
<protein>
    <recommendedName>
        <fullName evidence="5">BZIP transcription factor</fullName>
    </recommendedName>
</protein>
<dbReference type="Gene3D" id="1.20.5.170">
    <property type="match status" value="1"/>
</dbReference>
<dbReference type="PANTHER" id="PTHR37012:SF6">
    <property type="entry name" value="BZIP TRANSCRIPTION FACTOR"/>
    <property type="match status" value="1"/>
</dbReference>
<feature type="coiled-coil region" evidence="1">
    <location>
        <begin position="79"/>
        <end position="106"/>
    </location>
</feature>
<dbReference type="PANTHER" id="PTHR37012">
    <property type="entry name" value="B-ZIP TRANSCRIPTION FACTOR (EUROFUNG)-RELATED"/>
    <property type="match status" value="1"/>
</dbReference>
<dbReference type="AlphaFoldDB" id="A0A7R7VKT1"/>
<accession>A0A7R7VKT1</accession>
<dbReference type="GO" id="GO:0003700">
    <property type="term" value="F:DNA-binding transcription factor activity"/>
    <property type="evidence" value="ECO:0007669"/>
    <property type="project" value="InterPro"/>
</dbReference>
<evidence type="ECO:0000313" key="3">
    <source>
        <dbReference type="EMBL" id="BCR86500.1"/>
    </source>
</evidence>
<keyword evidence="1" id="KW-0175">Coiled coil</keyword>
<feature type="compositionally biased region" description="Basic and acidic residues" evidence="2">
    <location>
        <begin position="12"/>
        <end position="34"/>
    </location>
</feature>
<name>A0A7R7VKT1_ASPCH</name>
<keyword evidence="4" id="KW-1185">Reference proteome</keyword>
<organism evidence="3 4">
    <name type="scientific">Aspergillus chevalieri</name>
    <name type="common">Eurotium chevalieri</name>
    <dbReference type="NCBI Taxonomy" id="182096"/>
    <lineage>
        <taxon>Eukaryota</taxon>
        <taxon>Fungi</taxon>
        <taxon>Dikarya</taxon>
        <taxon>Ascomycota</taxon>
        <taxon>Pezizomycotina</taxon>
        <taxon>Eurotiomycetes</taxon>
        <taxon>Eurotiomycetidae</taxon>
        <taxon>Eurotiales</taxon>
        <taxon>Aspergillaceae</taxon>
        <taxon>Aspergillus</taxon>
        <taxon>Aspergillus subgen. Aspergillus</taxon>
    </lineage>
</organism>
<dbReference type="Pfam" id="PF11905">
    <property type="entry name" value="DUF3425"/>
    <property type="match status" value="1"/>
</dbReference>
<evidence type="ECO:0000256" key="1">
    <source>
        <dbReference type="SAM" id="Coils"/>
    </source>
</evidence>
<evidence type="ECO:0000256" key="2">
    <source>
        <dbReference type="SAM" id="MobiDB-lite"/>
    </source>
</evidence>
<reference evidence="3" key="2">
    <citation type="submission" date="2021-02" db="EMBL/GenBank/DDBJ databases">
        <title>Aspergillus chevalieri M1 genome sequence.</title>
        <authorList>
            <person name="Kadooka C."/>
            <person name="Mori K."/>
            <person name="Futagami T."/>
        </authorList>
    </citation>
    <scope>NUCLEOTIDE SEQUENCE</scope>
    <source>
        <strain evidence="3">M1</strain>
    </source>
</reference>
<dbReference type="InterPro" id="IPR021833">
    <property type="entry name" value="DUF3425"/>
</dbReference>
<feature type="region of interest" description="Disordered" evidence="2">
    <location>
        <begin position="50"/>
        <end position="79"/>
    </location>
</feature>
<dbReference type="CDD" id="cd14688">
    <property type="entry name" value="bZIP_YAP"/>
    <property type="match status" value="1"/>
</dbReference>
<feature type="region of interest" description="Disordered" evidence="2">
    <location>
        <begin position="1"/>
        <end position="34"/>
    </location>
</feature>
<dbReference type="Proteomes" id="UP000637239">
    <property type="component" value="Chromosome 3"/>
</dbReference>
<gene>
    <name evidence="3" type="ORF">ACHE_30487S</name>
</gene>
<proteinExistence type="predicted"/>
<dbReference type="SUPFAM" id="SSF57959">
    <property type="entry name" value="Leucine zipper domain"/>
    <property type="match status" value="1"/>
</dbReference>
<feature type="compositionally biased region" description="Polar residues" evidence="2">
    <location>
        <begin position="1"/>
        <end position="11"/>
    </location>
</feature>
<sequence length="404" mass="45812">MSNAATNALTSSEKKRIRDRKAQKTLREKRDAHVKSLEERVAFCERHHGHERAQAHGTGWTPSPSPSQSQSQSHTATDVQQLLATVENLRRENEGLRMRQERLRSMITEWGVEDAQAGLHNAGLGLNGHSGSNDAMLSLSCNVASASPSTSPLASTGHDYDAPDTRTAASLQDAATPESIHPTLPAWSLTPINEYGHNLFYFPATCPWLSYPDLIASCPPYPSPLDLLHGTRRNYLAAQIHQLIRRRAFRDSECLALGWLAYLFSKWRASPSPETFARLAPFQRPVAIQLQKGHPAALDLMPWPQLRANLVKNWMKFDFVEFAGYASCCIKVRWPWGEDVLERDEEDGFRVRREFMEVFMEEGGWGLTTEFIQRYPEFVEGMDVENVRFRFELPDLETLSFRKS</sequence>
<dbReference type="EMBL" id="AP024418">
    <property type="protein sequence ID" value="BCR86500.1"/>
    <property type="molecule type" value="Genomic_DNA"/>
</dbReference>
<dbReference type="KEGG" id="ache:ACHE_30487S"/>
<evidence type="ECO:0008006" key="5">
    <source>
        <dbReference type="Google" id="ProtNLM"/>
    </source>
</evidence>